<gene>
    <name evidence="2" type="ORF">MA20_05085</name>
</gene>
<keyword evidence="1" id="KW-0812">Transmembrane</keyword>
<dbReference type="EMBL" id="JRPN01000003">
    <property type="protein sequence ID" value="KGT80800.1"/>
    <property type="molecule type" value="Genomic_DNA"/>
</dbReference>
<evidence type="ECO:0000256" key="1">
    <source>
        <dbReference type="SAM" id="Phobius"/>
    </source>
</evidence>
<proteinExistence type="predicted"/>
<protein>
    <submittedName>
        <fullName evidence="2">Uncharacterized protein</fullName>
    </submittedName>
</protein>
<accession>A0A0A3Y2C0</accession>
<name>A0A0A3Y2C0_BRAJP</name>
<dbReference type="AlphaFoldDB" id="A0A0A3Y2C0"/>
<sequence length="171" mass="18505">MLRSNFLGTARRDAAEDIGMRTAVDADRNAQSGYIAEDEQTKPEMLTQPVTPAHFFRFAIRGEEHRSDRRAQASGDTRWSRSCWSNCYPPPTASGVIVLFAAMPTRANAYILAVQYQRLVNPVSGGVALGMLLAALTLPVVLVAGGQVVRQRPDARSCGAIIPSGTAGKFR</sequence>
<dbReference type="Proteomes" id="UP000030377">
    <property type="component" value="Unassembled WGS sequence"/>
</dbReference>
<comment type="caution">
    <text evidence="2">The sequence shown here is derived from an EMBL/GenBank/DDBJ whole genome shotgun (WGS) entry which is preliminary data.</text>
</comment>
<organism evidence="2 3">
    <name type="scientific">Bradyrhizobium japonicum</name>
    <dbReference type="NCBI Taxonomy" id="375"/>
    <lineage>
        <taxon>Bacteria</taxon>
        <taxon>Pseudomonadati</taxon>
        <taxon>Pseudomonadota</taxon>
        <taxon>Alphaproteobacteria</taxon>
        <taxon>Hyphomicrobiales</taxon>
        <taxon>Nitrobacteraceae</taxon>
        <taxon>Bradyrhizobium</taxon>
    </lineage>
</organism>
<keyword evidence="1" id="KW-0472">Membrane</keyword>
<evidence type="ECO:0000313" key="3">
    <source>
        <dbReference type="Proteomes" id="UP000030377"/>
    </source>
</evidence>
<keyword evidence="1" id="KW-1133">Transmembrane helix</keyword>
<feature type="transmembrane region" description="Helical" evidence="1">
    <location>
        <begin position="127"/>
        <end position="149"/>
    </location>
</feature>
<evidence type="ECO:0000313" key="2">
    <source>
        <dbReference type="EMBL" id="KGT80800.1"/>
    </source>
</evidence>
<reference evidence="2 3" key="1">
    <citation type="submission" date="2014-09" db="EMBL/GenBank/DDBJ databases">
        <title>Draft genome of Bradyrhizobium japonicum Is-34.</title>
        <authorList>
            <person name="Tsurumaru H."/>
            <person name="Yamakawa T."/>
            <person name="Hashimoto S."/>
            <person name="Okizaki K."/>
            <person name="Kanesaki Y."/>
            <person name="Yoshikawa H."/>
            <person name="Yajima S."/>
        </authorList>
    </citation>
    <scope>NUCLEOTIDE SEQUENCE [LARGE SCALE GENOMIC DNA]</scope>
    <source>
        <strain evidence="2 3">Is-34</strain>
    </source>
</reference>